<dbReference type="InterPro" id="IPR051452">
    <property type="entry name" value="Diverse_Oxidoreductases"/>
</dbReference>
<dbReference type="EMBL" id="CADIKB010000001">
    <property type="protein sequence ID" value="CAB3639543.1"/>
    <property type="molecule type" value="Genomic_DNA"/>
</dbReference>
<dbReference type="Pfam" id="PF00111">
    <property type="entry name" value="Fer2"/>
    <property type="match status" value="1"/>
</dbReference>
<dbReference type="Gene3D" id="3.10.20.30">
    <property type="match status" value="1"/>
</dbReference>
<evidence type="ECO:0000313" key="8">
    <source>
        <dbReference type="Proteomes" id="UP000494249"/>
    </source>
</evidence>
<reference evidence="7 8" key="1">
    <citation type="submission" date="2020-04" db="EMBL/GenBank/DDBJ databases">
        <authorList>
            <person name="De Canck E."/>
        </authorList>
    </citation>
    <scope>NUCLEOTIDE SEQUENCE [LARGE SCALE GENOMIC DNA]</scope>
    <source>
        <strain evidence="7 8">LMG 22037</strain>
    </source>
</reference>
<keyword evidence="3 7" id="KW-0560">Oxidoreductase</keyword>
<dbReference type="PANTHER" id="PTHR44379:SF6">
    <property type="entry name" value="BLR6046 PROTEIN"/>
    <property type="match status" value="1"/>
</dbReference>
<organism evidence="7 8">
    <name type="scientific">Paraburkholderia phenoliruptrix</name>
    <dbReference type="NCBI Taxonomy" id="252970"/>
    <lineage>
        <taxon>Bacteria</taxon>
        <taxon>Pseudomonadati</taxon>
        <taxon>Pseudomonadota</taxon>
        <taxon>Betaproteobacteria</taxon>
        <taxon>Burkholderiales</taxon>
        <taxon>Burkholderiaceae</taxon>
        <taxon>Paraburkholderia</taxon>
    </lineage>
</organism>
<dbReference type="Gene3D" id="1.10.150.120">
    <property type="entry name" value="[2Fe-2S]-binding domain"/>
    <property type="match status" value="1"/>
</dbReference>
<dbReference type="InterPro" id="IPR036884">
    <property type="entry name" value="2Fe-2S-bd_dom_sf"/>
</dbReference>
<dbReference type="InterPro" id="IPR001041">
    <property type="entry name" value="2Fe-2S_ferredoxin-type"/>
</dbReference>
<protein>
    <submittedName>
        <fullName evidence="7">Nicotinate dehydrogenase subunit A</fullName>
        <ecNumber evidence="7">1.17.2.1</ecNumber>
    </submittedName>
</protein>
<dbReference type="InterPro" id="IPR002888">
    <property type="entry name" value="2Fe-2S-bd"/>
</dbReference>
<dbReference type="PANTHER" id="PTHR44379">
    <property type="entry name" value="OXIDOREDUCTASE WITH IRON-SULFUR SUBUNIT"/>
    <property type="match status" value="1"/>
</dbReference>
<dbReference type="SUPFAM" id="SSF54292">
    <property type="entry name" value="2Fe-2S ferredoxin-like"/>
    <property type="match status" value="1"/>
</dbReference>
<accession>A0A6J4ZYD2</accession>
<dbReference type="AlphaFoldDB" id="A0A6J4ZYD2"/>
<keyword evidence="4" id="KW-0408">Iron</keyword>
<evidence type="ECO:0000256" key="4">
    <source>
        <dbReference type="ARBA" id="ARBA00023004"/>
    </source>
</evidence>
<evidence type="ECO:0000256" key="5">
    <source>
        <dbReference type="ARBA" id="ARBA00023014"/>
    </source>
</evidence>
<dbReference type="InterPro" id="IPR012675">
    <property type="entry name" value="Beta-grasp_dom_sf"/>
</dbReference>
<dbReference type="Proteomes" id="UP000494249">
    <property type="component" value="Unassembled WGS sequence"/>
</dbReference>
<evidence type="ECO:0000256" key="3">
    <source>
        <dbReference type="ARBA" id="ARBA00023002"/>
    </source>
</evidence>
<dbReference type="Pfam" id="PF01799">
    <property type="entry name" value="Fer2_2"/>
    <property type="match status" value="1"/>
</dbReference>
<evidence type="ECO:0000256" key="1">
    <source>
        <dbReference type="ARBA" id="ARBA00022714"/>
    </source>
</evidence>
<name>A0A6J4ZYD2_9BURK</name>
<evidence type="ECO:0000256" key="2">
    <source>
        <dbReference type="ARBA" id="ARBA00022723"/>
    </source>
</evidence>
<dbReference type="GO" id="GO:0046872">
    <property type="term" value="F:metal ion binding"/>
    <property type="evidence" value="ECO:0007669"/>
    <property type="project" value="UniProtKB-KW"/>
</dbReference>
<dbReference type="GO" id="GO:0016491">
    <property type="term" value="F:oxidoreductase activity"/>
    <property type="evidence" value="ECO:0007669"/>
    <property type="project" value="UniProtKB-KW"/>
</dbReference>
<dbReference type="RefSeq" id="WP_035476499.1">
    <property type="nucleotide sequence ID" value="NZ_CADFGL010000001.1"/>
</dbReference>
<dbReference type="SUPFAM" id="SSF47741">
    <property type="entry name" value="CO dehydrogenase ISP C-domain like"/>
    <property type="match status" value="1"/>
</dbReference>
<dbReference type="PROSITE" id="PS00197">
    <property type="entry name" value="2FE2S_FER_1"/>
    <property type="match status" value="1"/>
</dbReference>
<gene>
    <name evidence="7" type="primary">nicA_1</name>
    <name evidence="7" type="ORF">LMG22037_00157</name>
</gene>
<dbReference type="PROSITE" id="PS51085">
    <property type="entry name" value="2FE2S_FER_2"/>
    <property type="match status" value="1"/>
</dbReference>
<dbReference type="EC" id="1.17.2.1" evidence="7"/>
<evidence type="ECO:0000259" key="6">
    <source>
        <dbReference type="PROSITE" id="PS51085"/>
    </source>
</evidence>
<dbReference type="GO" id="GO:0051537">
    <property type="term" value="F:2 iron, 2 sulfur cluster binding"/>
    <property type="evidence" value="ECO:0007669"/>
    <property type="project" value="UniProtKB-KW"/>
</dbReference>
<feature type="domain" description="2Fe-2S ferredoxin-type" evidence="6">
    <location>
        <begin position="5"/>
        <end position="81"/>
    </location>
</feature>
<keyword evidence="1" id="KW-0001">2Fe-2S</keyword>
<dbReference type="PROSITE" id="PS51257">
    <property type="entry name" value="PROKAR_LIPOPROTEIN"/>
    <property type="match status" value="1"/>
</dbReference>
<evidence type="ECO:0000313" key="7">
    <source>
        <dbReference type="EMBL" id="CAB3639543.1"/>
    </source>
</evidence>
<dbReference type="InterPro" id="IPR006058">
    <property type="entry name" value="2Fe2S_fd_BS"/>
</dbReference>
<keyword evidence="2" id="KW-0479">Metal-binding</keyword>
<proteinExistence type="predicted"/>
<keyword evidence="5" id="KW-0411">Iron-sulfur</keyword>
<dbReference type="InterPro" id="IPR036010">
    <property type="entry name" value="2Fe-2S_ferredoxin-like_sf"/>
</dbReference>
<sequence length="172" mass="18260">MKSPAPLALKVNGATHVVSACQDTPLLYLLRNDLALNGPKFGCGLGECGACTVLLDGVPTRACVTTARVALGHEITTLEGLGTRAALHPVQQAFIDEQAAQCGYCLSGMIMTTKALLERDPHPSIETIQRELSRNLCRCGTHVEIVRAVQRAAELLAQQKPGQDPAHQGARA</sequence>